<reference evidence="1 2" key="1">
    <citation type="submission" date="2016-10" db="EMBL/GenBank/DDBJ databases">
        <authorList>
            <person name="de Groot N.N."/>
        </authorList>
    </citation>
    <scope>NUCLEOTIDE SEQUENCE [LARGE SCALE GENOMIC DNA]</scope>
    <source>
        <strain evidence="1 2">DSM 13305</strain>
    </source>
</reference>
<dbReference type="STRING" id="112903.SAMN04490178_10858"/>
<protein>
    <submittedName>
        <fullName evidence="1">Uncharacterized protein</fullName>
    </submittedName>
</protein>
<evidence type="ECO:0000313" key="1">
    <source>
        <dbReference type="EMBL" id="SEO98949.1"/>
    </source>
</evidence>
<dbReference type="AlphaFoldDB" id="A0A1H8U6W9"/>
<keyword evidence="2" id="KW-1185">Reference proteome</keyword>
<dbReference type="RefSeq" id="WP_177173513.1">
    <property type="nucleotide sequence ID" value="NZ_FODY01000008.1"/>
</dbReference>
<gene>
    <name evidence="1" type="ORF">SAMN04490178_10858</name>
</gene>
<organism evidence="1 2">
    <name type="scientific">Propionispora vibrioides</name>
    <dbReference type="NCBI Taxonomy" id="112903"/>
    <lineage>
        <taxon>Bacteria</taxon>
        <taxon>Bacillati</taxon>
        <taxon>Bacillota</taxon>
        <taxon>Negativicutes</taxon>
        <taxon>Selenomonadales</taxon>
        <taxon>Sporomusaceae</taxon>
        <taxon>Propionispora</taxon>
    </lineage>
</organism>
<dbReference type="Proteomes" id="UP000198847">
    <property type="component" value="Unassembled WGS sequence"/>
</dbReference>
<proteinExistence type="predicted"/>
<accession>A0A1H8U6W9</accession>
<sequence>MGMFKEKQFPAAAEGKPSQELTDAYEAIAALYEQVITLTAEVEALKGGAAS</sequence>
<dbReference type="EMBL" id="FODY01000008">
    <property type="protein sequence ID" value="SEO98949.1"/>
    <property type="molecule type" value="Genomic_DNA"/>
</dbReference>
<name>A0A1H8U6W9_9FIRM</name>
<evidence type="ECO:0000313" key="2">
    <source>
        <dbReference type="Proteomes" id="UP000198847"/>
    </source>
</evidence>